<dbReference type="KEGG" id="jag:GJA_418"/>
<evidence type="ECO:0000256" key="1">
    <source>
        <dbReference type="ARBA" id="ARBA00022475"/>
    </source>
</evidence>
<feature type="chain" id="PRO_5004797433" evidence="6">
    <location>
        <begin position="19"/>
        <end position="319"/>
    </location>
</feature>
<dbReference type="PANTHER" id="PTHR41164:SF1">
    <property type="entry name" value="CURLI PRODUCTION ASSEMBLY_TRANSPORT COMPONENT CSGG"/>
    <property type="match status" value="1"/>
</dbReference>
<dbReference type="GO" id="GO:0030288">
    <property type="term" value="C:outer membrane-bounded periplasmic space"/>
    <property type="evidence" value="ECO:0007669"/>
    <property type="project" value="InterPro"/>
</dbReference>
<dbReference type="RefSeq" id="WP_038488206.1">
    <property type="nucleotide sequence ID" value="NZ_BCTH01000023.1"/>
</dbReference>
<dbReference type="OrthoDB" id="9793163at2"/>
<evidence type="ECO:0000313" key="8">
    <source>
        <dbReference type="Proteomes" id="UP000027604"/>
    </source>
</evidence>
<keyword evidence="2 6" id="KW-0732">Signal</keyword>
<evidence type="ECO:0000256" key="2">
    <source>
        <dbReference type="ARBA" id="ARBA00022729"/>
    </source>
</evidence>
<keyword evidence="4" id="KW-0564">Palmitate</keyword>
<dbReference type="HOGENOM" id="CLU_074310_0_0_4"/>
<dbReference type="Gene3D" id="3.40.50.10610">
    <property type="entry name" value="ABC-type transport auxiliary lipoprotein component"/>
    <property type="match status" value="1"/>
</dbReference>
<organism evidence="7 8">
    <name type="scientific">Janthinobacterium agaricidamnosum NBRC 102515 = DSM 9628</name>
    <dbReference type="NCBI Taxonomy" id="1349767"/>
    <lineage>
        <taxon>Bacteria</taxon>
        <taxon>Pseudomonadati</taxon>
        <taxon>Pseudomonadota</taxon>
        <taxon>Betaproteobacteria</taxon>
        <taxon>Burkholderiales</taxon>
        <taxon>Oxalobacteraceae</taxon>
        <taxon>Janthinobacterium</taxon>
    </lineage>
</organism>
<dbReference type="PATRIC" id="fig|1349767.4.peg.2133"/>
<dbReference type="Proteomes" id="UP000027604">
    <property type="component" value="Chromosome I"/>
</dbReference>
<keyword evidence="5" id="KW-0449">Lipoprotein</keyword>
<keyword evidence="8" id="KW-1185">Reference proteome</keyword>
<name>W0UX41_9BURK</name>
<evidence type="ECO:0000256" key="5">
    <source>
        <dbReference type="ARBA" id="ARBA00023288"/>
    </source>
</evidence>
<sequence length="319" mass="34125">MHRTITGAALLLVLGGCAVVNTPPQSVDAPVSRVQQQQAQQAVAIPEVKSFKRKVAIGRFTNETRYGRTFQTDANADPLGKQASDMLATRLVASNKFLVFERQDLNKIKDEQKITQQSDLIGVDALILGSVTEFGRSTSGKTGFLSNTKIQTARAKVEIRLADARTGFVFFTASGVGEANTESGEVAGFGSKADYDSTLNDRAIGAAISDVQNALMSKLAERPWRTDILKMEDQRVFISGGKSQGIKVGDTLAVMREGEKVKSAQTGFEITLPGTTVATLRVQSLFGDAESNEGAVGELISGSLPKNQGSAFFVTEVKN</sequence>
<dbReference type="PANTHER" id="PTHR41164">
    <property type="entry name" value="CURLI PRODUCTION ASSEMBLY/TRANSPORT COMPONENT CSGG"/>
    <property type="match status" value="1"/>
</dbReference>
<evidence type="ECO:0000256" key="4">
    <source>
        <dbReference type="ARBA" id="ARBA00023139"/>
    </source>
</evidence>
<accession>W0UX41</accession>
<dbReference type="eggNOG" id="COG1462">
    <property type="taxonomic scope" value="Bacteria"/>
</dbReference>
<evidence type="ECO:0000313" key="7">
    <source>
        <dbReference type="EMBL" id="CDG81079.1"/>
    </source>
</evidence>
<dbReference type="InterPro" id="IPR005534">
    <property type="entry name" value="Curli_assmbl/transp-comp_CsgG"/>
</dbReference>
<dbReference type="PROSITE" id="PS51257">
    <property type="entry name" value="PROKAR_LIPOPROTEIN"/>
    <property type="match status" value="1"/>
</dbReference>
<evidence type="ECO:0000256" key="3">
    <source>
        <dbReference type="ARBA" id="ARBA00023136"/>
    </source>
</evidence>
<gene>
    <name evidence="7" type="ORF">GJA_418</name>
</gene>
<dbReference type="STRING" id="1349767.GJA_418"/>
<feature type="signal peptide" evidence="6">
    <location>
        <begin position="1"/>
        <end position="18"/>
    </location>
</feature>
<evidence type="ECO:0000256" key="6">
    <source>
        <dbReference type="SAM" id="SignalP"/>
    </source>
</evidence>
<keyword evidence="3" id="KW-0472">Membrane</keyword>
<proteinExistence type="predicted"/>
<dbReference type="AlphaFoldDB" id="W0UX41"/>
<reference evidence="7 8" key="1">
    <citation type="journal article" date="2015" name="Genome Announc.">
        <title>Genome Sequence of Mushroom Soft-Rot Pathogen Janthinobacterium agaricidamnosum.</title>
        <authorList>
            <person name="Graupner K."/>
            <person name="Lackner G."/>
            <person name="Hertweck C."/>
        </authorList>
    </citation>
    <scope>NUCLEOTIDE SEQUENCE [LARGE SCALE GENOMIC DNA]</scope>
    <source>
        <strain evidence="8">NBRC 102515 / DSM 9628</strain>
    </source>
</reference>
<dbReference type="EMBL" id="HG322949">
    <property type="protein sequence ID" value="CDG81079.1"/>
    <property type="molecule type" value="Genomic_DNA"/>
</dbReference>
<dbReference type="Pfam" id="PF03783">
    <property type="entry name" value="CsgG"/>
    <property type="match status" value="1"/>
</dbReference>
<keyword evidence="1" id="KW-1003">Cell membrane</keyword>
<protein>
    <submittedName>
        <fullName evidence="7">Curli production assembly/transport component CsgG family protein</fullName>
    </submittedName>
</protein>